<dbReference type="GO" id="GO:0019005">
    <property type="term" value="C:SCF ubiquitin ligase complex"/>
    <property type="evidence" value="ECO:0007669"/>
    <property type="project" value="TreeGrafter"/>
</dbReference>
<dbReference type="Pfam" id="PF00646">
    <property type="entry name" value="F-box"/>
    <property type="match status" value="1"/>
</dbReference>
<dbReference type="InterPro" id="IPR035979">
    <property type="entry name" value="RBD_domain_sf"/>
</dbReference>
<dbReference type="InterPro" id="IPR000504">
    <property type="entry name" value="RRM_dom"/>
</dbReference>
<dbReference type="AlphaFoldDB" id="A0A833S8A6"/>
<dbReference type="InterPro" id="IPR001810">
    <property type="entry name" value="F-box_dom"/>
</dbReference>
<dbReference type="Gene3D" id="3.80.10.10">
    <property type="entry name" value="Ribonuclease Inhibitor"/>
    <property type="match status" value="1"/>
</dbReference>
<evidence type="ECO:0000256" key="1">
    <source>
        <dbReference type="ARBA" id="ARBA00022884"/>
    </source>
</evidence>
<dbReference type="SUPFAM" id="SSF54928">
    <property type="entry name" value="RNA-binding domain, RBD"/>
    <property type="match status" value="1"/>
</dbReference>
<dbReference type="InterPro" id="IPR006553">
    <property type="entry name" value="Leu-rich_rpt_Cys-con_subtyp"/>
</dbReference>
<comment type="caution">
    <text evidence="4">The sequence shown here is derived from an EMBL/GenBank/DDBJ whole genome shotgun (WGS) entry which is preliminary data.</text>
</comment>
<sequence length="618" mass="71135">MGHGHKHWSHGATLWNNKDRKSQCCHVMEKTSIPIFTSITGDGEPVRKIFVGNLARKTKYKDVIKLFSKYGKIESCFLRRNTRNRNNYALITFNSLSAAIRARNARRVILHSKNLIIEAANPWLQGKCVRKRKKKCNIVSDEDWRENEISIQKLNDDCLMHIFCYLPIMDRIRLERGKYIHFCSYSINIVLKYMKWIFMYIYVSVHRIFSTIVVCKRWKSLIINSWYNTKKLDLRSCMSSSFADRNNRHMSLNMLRKILFRCGSYLNEVDLSSVPSFYYAVNIIARRCRNLEIINITGLRVSRSGIYSLTKHCHNITKLSIGPITYVCDVDLKKLFEKNPQLRYFEVYRTPITGRCLMDLPDTLEEIVLDFCQNLEEICVLEAINKLKRIKAFTISQCDCISGNIVRFLGTCCKNLERLKICHVPPTSEFLMTDTLYITELSTLKALTVSENSVFTDEFLSRLVMTCQNLTYLDISNCSGISNRGMAAIASLQLEVLIMNKMPRVTKVRLCDASNLKRIECRRSKFMDIAIINLIKSAPQLSMLDLLESPSITNITLEEAARITASRTNNIILKIVVGGTSVDLSTFNNVSPFLEITCLFALTLEIKSDSTYVGRQTL</sequence>
<dbReference type="Pfam" id="PF00076">
    <property type="entry name" value="RRM_1"/>
    <property type="match status" value="1"/>
</dbReference>
<dbReference type="InterPro" id="IPR012677">
    <property type="entry name" value="Nucleotide-bd_a/b_plait_sf"/>
</dbReference>
<dbReference type="PROSITE" id="PS50102">
    <property type="entry name" value="RRM"/>
    <property type="match status" value="1"/>
</dbReference>
<protein>
    <recommendedName>
        <fullName evidence="3">RRM domain-containing protein</fullName>
    </recommendedName>
</protein>
<organism evidence="4 5">
    <name type="scientific">Frieseomelitta varia</name>
    <dbReference type="NCBI Taxonomy" id="561572"/>
    <lineage>
        <taxon>Eukaryota</taxon>
        <taxon>Metazoa</taxon>
        <taxon>Ecdysozoa</taxon>
        <taxon>Arthropoda</taxon>
        <taxon>Hexapoda</taxon>
        <taxon>Insecta</taxon>
        <taxon>Pterygota</taxon>
        <taxon>Neoptera</taxon>
        <taxon>Endopterygota</taxon>
        <taxon>Hymenoptera</taxon>
        <taxon>Apocrita</taxon>
        <taxon>Aculeata</taxon>
        <taxon>Apoidea</taxon>
        <taxon>Anthophila</taxon>
        <taxon>Apidae</taxon>
        <taxon>Frieseomelitta</taxon>
    </lineage>
</organism>
<evidence type="ECO:0000256" key="2">
    <source>
        <dbReference type="PROSITE-ProRule" id="PRU00176"/>
    </source>
</evidence>
<dbReference type="SMART" id="SM00360">
    <property type="entry name" value="RRM"/>
    <property type="match status" value="1"/>
</dbReference>
<dbReference type="EMBL" id="WNWW01000311">
    <property type="protein sequence ID" value="KAF3426545.1"/>
    <property type="molecule type" value="Genomic_DNA"/>
</dbReference>
<gene>
    <name evidence="4" type="ORF">E2986_06903</name>
</gene>
<evidence type="ECO:0000313" key="5">
    <source>
        <dbReference type="Proteomes" id="UP000655588"/>
    </source>
</evidence>
<evidence type="ECO:0000313" key="4">
    <source>
        <dbReference type="EMBL" id="KAF3426545.1"/>
    </source>
</evidence>
<dbReference type="SUPFAM" id="SSF52047">
    <property type="entry name" value="RNI-like"/>
    <property type="match status" value="1"/>
</dbReference>
<dbReference type="Proteomes" id="UP000655588">
    <property type="component" value="Unassembled WGS sequence"/>
</dbReference>
<dbReference type="Gene3D" id="3.30.70.330">
    <property type="match status" value="1"/>
</dbReference>
<name>A0A833S8A6_9HYME</name>
<feature type="domain" description="RRM" evidence="3">
    <location>
        <begin position="47"/>
        <end position="122"/>
    </location>
</feature>
<accession>A0A833S8A6</accession>
<keyword evidence="1 2" id="KW-0694">RNA-binding</keyword>
<proteinExistence type="predicted"/>
<keyword evidence="5" id="KW-1185">Reference proteome</keyword>
<dbReference type="GO" id="GO:0003723">
    <property type="term" value="F:RNA binding"/>
    <property type="evidence" value="ECO:0007669"/>
    <property type="project" value="UniProtKB-UniRule"/>
</dbReference>
<reference evidence="4" key="1">
    <citation type="submission" date="2019-11" db="EMBL/GenBank/DDBJ databases">
        <title>The nuclear and mitochondrial genomes of Frieseomelitta varia - a highly eusocial stingless bee (Meliponini) with a permanently sterile worker caste.</title>
        <authorList>
            <person name="Freitas F.C.P."/>
            <person name="Lourenco A.P."/>
            <person name="Nunes F.M.F."/>
            <person name="Paschoal A.R."/>
            <person name="Abreu F.C.P."/>
            <person name="Barbin F.O."/>
            <person name="Bataglia L."/>
            <person name="Cardoso-Junior C.A.M."/>
            <person name="Cervoni M.S."/>
            <person name="Silva S.R."/>
            <person name="Dalarmi F."/>
            <person name="Del Lama M.A."/>
            <person name="Depintor T.S."/>
            <person name="Ferreira K.M."/>
            <person name="Goria P.S."/>
            <person name="Jaskot M.C."/>
            <person name="Lago D.C."/>
            <person name="Luna-Lucena D."/>
            <person name="Moda L.M."/>
            <person name="Nascimento L."/>
            <person name="Pedrino M."/>
            <person name="Rabico F.O."/>
            <person name="Sanches F.C."/>
            <person name="Santos D.E."/>
            <person name="Santos C.G."/>
            <person name="Vieira J."/>
            <person name="Lopes T.F."/>
            <person name="Barchuk A.R."/>
            <person name="Hartfelder K."/>
            <person name="Simoes Z.L.P."/>
            <person name="Bitondi M.M.G."/>
            <person name="Pinheiro D.G."/>
        </authorList>
    </citation>
    <scope>NUCLEOTIDE SEQUENCE</scope>
    <source>
        <strain evidence="4">USP_RPSP 00005682</strain>
        <tissue evidence="4">Whole individual</tissue>
    </source>
</reference>
<dbReference type="PANTHER" id="PTHR13318">
    <property type="entry name" value="PARTNER OF PAIRED, ISOFORM B-RELATED"/>
    <property type="match status" value="1"/>
</dbReference>
<evidence type="ECO:0000259" key="3">
    <source>
        <dbReference type="PROSITE" id="PS50102"/>
    </source>
</evidence>
<dbReference type="SMART" id="SM00367">
    <property type="entry name" value="LRR_CC"/>
    <property type="match status" value="4"/>
</dbReference>
<dbReference type="GO" id="GO:0031146">
    <property type="term" value="P:SCF-dependent proteasomal ubiquitin-dependent protein catabolic process"/>
    <property type="evidence" value="ECO:0007669"/>
    <property type="project" value="TreeGrafter"/>
</dbReference>
<dbReference type="InterPro" id="IPR032675">
    <property type="entry name" value="LRR_dom_sf"/>
</dbReference>